<evidence type="ECO:0000256" key="12">
    <source>
        <dbReference type="ARBA" id="ARBA00022695"/>
    </source>
</evidence>
<comment type="subcellular location">
    <subcellularLocation>
        <location evidence="2">Cell membrane</location>
        <topology evidence="2">Multi-pass membrane protein</topology>
    </subcellularLocation>
</comment>
<evidence type="ECO:0000256" key="4">
    <source>
        <dbReference type="ARBA" id="ARBA00005189"/>
    </source>
</evidence>
<evidence type="ECO:0000256" key="8">
    <source>
        <dbReference type="ARBA" id="ARBA00022475"/>
    </source>
</evidence>
<dbReference type="KEGG" id="tsn:W908_08655"/>
<dbReference type="PANTHER" id="PTHR46382">
    <property type="entry name" value="PHOSPHATIDATE CYTIDYLYLTRANSFERASE"/>
    <property type="match status" value="1"/>
</dbReference>
<evidence type="ECO:0000256" key="7">
    <source>
        <dbReference type="ARBA" id="ARBA00019373"/>
    </source>
</evidence>
<feature type="transmembrane region" description="Helical" evidence="19">
    <location>
        <begin position="174"/>
        <end position="197"/>
    </location>
</feature>
<dbReference type="EC" id="2.7.7.41" evidence="6 18"/>
<comment type="catalytic activity">
    <reaction evidence="1 18">
        <text>a 1,2-diacyl-sn-glycero-3-phosphate + CTP + H(+) = a CDP-1,2-diacyl-sn-glycerol + diphosphate</text>
        <dbReference type="Rhea" id="RHEA:16229"/>
        <dbReference type="ChEBI" id="CHEBI:15378"/>
        <dbReference type="ChEBI" id="CHEBI:33019"/>
        <dbReference type="ChEBI" id="CHEBI:37563"/>
        <dbReference type="ChEBI" id="CHEBI:58332"/>
        <dbReference type="ChEBI" id="CHEBI:58608"/>
        <dbReference type="EC" id="2.7.7.41"/>
    </reaction>
</comment>
<evidence type="ECO:0000256" key="9">
    <source>
        <dbReference type="ARBA" id="ARBA00022516"/>
    </source>
</evidence>
<evidence type="ECO:0000256" key="6">
    <source>
        <dbReference type="ARBA" id="ARBA00012487"/>
    </source>
</evidence>
<protein>
    <recommendedName>
        <fullName evidence="7 18">Phosphatidate cytidylyltransferase</fullName>
        <ecNumber evidence="6 18">2.7.7.41</ecNumber>
    </recommendedName>
</protein>
<evidence type="ECO:0000256" key="11">
    <source>
        <dbReference type="ARBA" id="ARBA00022692"/>
    </source>
</evidence>
<comment type="pathway">
    <text evidence="4">Lipid metabolism.</text>
</comment>
<dbReference type="EMBL" id="CP006911">
    <property type="protein sequence ID" value="ALE02565.1"/>
    <property type="molecule type" value="Genomic_DNA"/>
</dbReference>
<evidence type="ECO:0000256" key="19">
    <source>
        <dbReference type="SAM" id="Phobius"/>
    </source>
</evidence>
<sequence length="268" mass="29103">MLIKRALTALVLAPIAITGILLLNETWFSAALGLILIIASWEYCRLVSITSPTNKAIFTIAILALAFVFSKNTALLAPLLFLALTWWFVALYWVIKYPDSHASVSKNIYTSVINGLFLFVPMAASLIILQSQNSSLVLFLLALIWAADIGAYFSGRQFGNKKLCPEVSPNKTLAGLYGGVLLAQAVALCYVFIVVQAPNLKDFLVFSILALVVSLVSVLGDLFESLLKRISGYKDSGDILPGHGGLLDRIDSLTSSAPIFLLFLVFVL</sequence>
<evidence type="ECO:0000256" key="15">
    <source>
        <dbReference type="ARBA" id="ARBA00023136"/>
    </source>
</evidence>
<dbReference type="AlphaFoldDB" id="A0A0M3T2E0"/>
<keyword evidence="21" id="KW-1185">Reference proteome</keyword>
<feature type="transmembrane region" description="Helical" evidence="19">
    <location>
        <begin position="203"/>
        <end position="223"/>
    </location>
</feature>
<dbReference type="STRING" id="1125411.W908_08655"/>
<evidence type="ECO:0000256" key="2">
    <source>
        <dbReference type="ARBA" id="ARBA00004651"/>
    </source>
</evidence>
<dbReference type="PATRIC" id="fig|1125411.7.peg.1699"/>
<evidence type="ECO:0000256" key="1">
    <source>
        <dbReference type="ARBA" id="ARBA00001698"/>
    </source>
</evidence>
<dbReference type="GO" id="GO:0005886">
    <property type="term" value="C:plasma membrane"/>
    <property type="evidence" value="ECO:0007669"/>
    <property type="project" value="UniProtKB-SubCell"/>
</dbReference>
<keyword evidence="13 19" id="KW-1133">Transmembrane helix</keyword>
<evidence type="ECO:0000256" key="10">
    <source>
        <dbReference type="ARBA" id="ARBA00022679"/>
    </source>
</evidence>
<evidence type="ECO:0000256" key="16">
    <source>
        <dbReference type="ARBA" id="ARBA00023209"/>
    </source>
</evidence>
<comment type="similarity">
    <text evidence="5 18">Belongs to the CDS family.</text>
</comment>
<dbReference type="GO" id="GO:0004605">
    <property type="term" value="F:phosphatidate cytidylyltransferase activity"/>
    <property type="evidence" value="ECO:0007669"/>
    <property type="project" value="UniProtKB-EC"/>
</dbReference>
<keyword evidence="11 18" id="KW-0812">Transmembrane</keyword>
<evidence type="ECO:0000256" key="17">
    <source>
        <dbReference type="ARBA" id="ARBA00023264"/>
    </source>
</evidence>
<gene>
    <name evidence="20" type="ORF">W908_08655</name>
</gene>
<evidence type="ECO:0000313" key="21">
    <source>
        <dbReference type="Proteomes" id="UP000068905"/>
    </source>
</evidence>
<dbReference type="PANTHER" id="PTHR46382:SF1">
    <property type="entry name" value="PHOSPHATIDATE CYTIDYLYLTRANSFERASE"/>
    <property type="match status" value="1"/>
</dbReference>
<evidence type="ECO:0000256" key="14">
    <source>
        <dbReference type="ARBA" id="ARBA00023098"/>
    </source>
</evidence>
<keyword evidence="16" id="KW-0594">Phospholipid biosynthesis</keyword>
<keyword evidence="14" id="KW-0443">Lipid metabolism</keyword>
<organism evidence="20 21">
    <name type="scientific">Candidatus Pseudothioglobus singularis PS1</name>
    <dbReference type="NCBI Taxonomy" id="1125411"/>
    <lineage>
        <taxon>Bacteria</taxon>
        <taxon>Pseudomonadati</taxon>
        <taxon>Pseudomonadota</taxon>
        <taxon>Gammaproteobacteria</taxon>
        <taxon>Candidatus Pseudothioglobaceae</taxon>
        <taxon>Candidatus Pseudothioglobus</taxon>
    </lineage>
</organism>
<feature type="transmembrane region" description="Helical" evidence="19">
    <location>
        <begin position="75"/>
        <end position="95"/>
    </location>
</feature>
<keyword evidence="12 18" id="KW-0548">Nucleotidyltransferase</keyword>
<dbReference type="UniPathway" id="UPA00557">
    <property type="reaction ID" value="UER00614"/>
</dbReference>
<comment type="pathway">
    <text evidence="3 18">Phospholipid metabolism; CDP-diacylglycerol biosynthesis; CDP-diacylglycerol from sn-glycerol 3-phosphate: step 3/3.</text>
</comment>
<keyword evidence="8" id="KW-1003">Cell membrane</keyword>
<dbReference type="Pfam" id="PF01148">
    <property type="entry name" value="CTP_transf_1"/>
    <property type="match status" value="1"/>
</dbReference>
<dbReference type="RefSeq" id="WP_053820741.1">
    <property type="nucleotide sequence ID" value="NZ_CP006911.1"/>
</dbReference>
<name>A0A0M3T2E0_9GAMM</name>
<evidence type="ECO:0000313" key="20">
    <source>
        <dbReference type="EMBL" id="ALE02565.1"/>
    </source>
</evidence>
<reference evidence="20 21" key="1">
    <citation type="journal article" date="2015" name="Genome Announc.">
        <title>Genome Sequence of 'Candidatus Thioglobus singularis' Strain PS1, a Mixotroph from the SUP05 Clade of Marine Gammaproteobacteria.</title>
        <authorList>
            <person name="Marshall K.T."/>
            <person name="Morris R.M."/>
        </authorList>
    </citation>
    <scope>NUCLEOTIDE SEQUENCE [LARGE SCALE GENOMIC DNA]</scope>
    <source>
        <strain evidence="20 21">PS1</strain>
    </source>
</reference>
<dbReference type="Proteomes" id="UP000068905">
    <property type="component" value="Chromosome"/>
</dbReference>
<dbReference type="GO" id="GO:0016024">
    <property type="term" value="P:CDP-diacylglycerol biosynthetic process"/>
    <property type="evidence" value="ECO:0007669"/>
    <property type="project" value="UniProtKB-UniPathway"/>
</dbReference>
<evidence type="ECO:0000256" key="13">
    <source>
        <dbReference type="ARBA" id="ARBA00022989"/>
    </source>
</evidence>
<feature type="transmembrane region" description="Helical" evidence="19">
    <location>
        <begin position="135"/>
        <end position="153"/>
    </location>
</feature>
<dbReference type="InterPro" id="IPR000374">
    <property type="entry name" value="PC_trans"/>
</dbReference>
<keyword evidence="17" id="KW-1208">Phospholipid metabolism</keyword>
<dbReference type="OrthoDB" id="9799199at2"/>
<accession>A0A0M3T2E0</accession>
<dbReference type="PROSITE" id="PS01315">
    <property type="entry name" value="CDS"/>
    <property type="match status" value="1"/>
</dbReference>
<evidence type="ECO:0000256" key="18">
    <source>
        <dbReference type="RuleBase" id="RU003938"/>
    </source>
</evidence>
<evidence type="ECO:0000256" key="5">
    <source>
        <dbReference type="ARBA" id="ARBA00010185"/>
    </source>
</evidence>
<proteinExistence type="inferred from homology"/>
<feature type="transmembrane region" description="Helical" evidence="19">
    <location>
        <begin position="53"/>
        <end position="69"/>
    </location>
</feature>
<keyword evidence="10 18" id="KW-0808">Transferase</keyword>
<keyword evidence="9" id="KW-0444">Lipid biosynthesis</keyword>
<keyword evidence="15 19" id="KW-0472">Membrane</keyword>
<evidence type="ECO:0000256" key="3">
    <source>
        <dbReference type="ARBA" id="ARBA00005119"/>
    </source>
</evidence>
<feature type="transmembrane region" description="Helical" evidence="19">
    <location>
        <begin position="107"/>
        <end position="129"/>
    </location>
</feature>